<dbReference type="InterPro" id="IPR027417">
    <property type="entry name" value="P-loop_NTPase"/>
</dbReference>
<evidence type="ECO:0000313" key="3">
    <source>
        <dbReference type="Proteomes" id="UP000813215"/>
    </source>
</evidence>
<name>A0A9E3H5Q5_9NOST</name>
<accession>A0A9E3H5Q5</accession>
<dbReference type="Gene3D" id="3.40.50.300">
    <property type="entry name" value="P-loop containing nucleotide triphosphate hydrolases"/>
    <property type="match status" value="1"/>
</dbReference>
<sequence>MTENNESENRRIDINEGNYNERIEGNYVQGNRNFIFNFRRQGNSEAFTPAKYSRIRQALLKQVNLEVESRINSSLHNRVYIALDADQNPEQIELPWASEIKVGSQHKTRLDNTDIINVFDQQDVAGRLLILGQPGSGKTTMLLKLTEELVKRAKDNSTHPVPVLFSLSSWKNDNQNIKDWLIEQLKDKYGLRKDISKLWIENQVVIPLLDGLDELAAERQEKCVLKINEFLLPKSWNNPVTTFVSSAEQN</sequence>
<reference evidence="2" key="1">
    <citation type="submission" date="2021-05" db="EMBL/GenBank/DDBJ databases">
        <authorList>
            <person name="Pietrasiak N."/>
            <person name="Ward R."/>
            <person name="Stajich J.E."/>
            <person name="Kurbessoian T."/>
        </authorList>
    </citation>
    <scope>NUCLEOTIDE SEQUENCE</scope>
    <source>
        <strain evidence="2">HA4357-MV3</strain>
    </source>
</reference>
<dbReference type="EMBL" id="JAHHHW010000025">
    <property type="protein sequence ID" value="MBW4430685.1"/>
    <property type="molecule type" value="Genomic_DNA"/>
</dbReference>
<dbReference type="InterPro" id="IPR007111">
    <property type="entry name" value="NACHT_NTPase"/>
</dbReference>
<evidence type="ECO:0000259" key="1">
    <source>
        <dbReference type="PROSITE" id="PS50837"/>
    </source>
</evidence>
<reference evidence="2" key="2">
    <citation type="journal article" date="2022" name="Microbiol. Resour. Announc.">
        <title>Metagenome Sequencing to Explore Phylogenomics of Terrestrial Cyanobacteria.</title>
        <authorList>
            <person name="Ward R.D."/>
            <person name="Stajich J.E."/>
            <person name="Johansen J.R."/>
            <person name="Huntemann M."/>
            <person name="Clum A."/>
            <person name="Foster B."/>
            <person name="Foster B."/>
            <person name="Roux S."/>
            <person name="Palaniappan K."/>
            <person name="Varghese N."/>
            <person name="Mukherjee S."/>
            <person name="Reddy T.B.K."/>
            <person name="Daum C."/>
            <person name="Copeland A."/>
            <person name="Chen I.A."/>
            <person name="Ivanova N.N."/>
            <person name="Kyrpides N.C."/>
            <person name="Shapiro N."/>
            <person name="Eloe-Fadrosh E.A."/>
            <person name="Pietrasiak N."/>
        </authorList>
    </citation>
    <scope>NUCLEOTIDE SEQUENCE</scope>
    <source>
        <strain evidence="2">HA4357-MV3</strain>
    </source>
</reference>
<evidence type="ECO:0000313" key="2">
    <source>
        <dbReference type="EMBL" id="MBW4430685.1"/>
    </source>
</evidence>
<dbReference type="Pfam" id="PF05729">
    <property type="entry name" value="NACHT"/>
    <property type="match status" value="1"/>
</dbReference>
<proteinExistence type="predicted"/>
<protein>
    <submittedName>
        <fullName evidence="2">NACHT domain-containing protein</fullName>
    </submittedName>
</protein>
<gene>
    <name evidence="2" type="ORF">KME28_02725</name>
</gene>
<organism evidence="2 3">
    <name type="scientific">Pelatocladus maniniholoensis HA4357-MV3</name>
    <dbReference type="NCBI Taxonomy" id="1117104"/>
    <lineage>
        <taxon>Bacteria</taxon>
        <taxon>Bacillati</taxon>
        <taxon>Cyanobacteriota</taxon>
        <taxon>Cyanophyceae</taxon>
        <taxon>Nostocales</taxon>
        <taxon>Nostocaceae</taxon>
        <taxon>Pelatocladus</taxon>
    </lineage>
</organism>
<dbReference type="Proteomes" id="UP000813215">
    <property type="component" value="Unassembled WGS sequence"/>
</dbReference>
<dbReference type="SUPFAM" id="SSF52540">
    <property type="entry name" value="P-loop containing nucleoside triphosphate hydrolases"/>
    <property type="match status" value="1"/>
</dbReference>
<dbReference type="AlphaFoldDB" id="A0A9E3H5Q5"/>
<feature type="domain" description="NACHT" evidence="1">
    <location>
        <begin position="126"/>
        <end position="250"/>
    </location>
</feature>
<comment type="caution">
    <text evidence="2">The sequence shown here is derived from an EMBL/GenBank/DDBJ whole genome shotgun (WGS) entry which is preliminary data.</text>
</comment>
<dbReference type="PROSITE" id="PS50837">
    <property type="entry name" value="NACHT"/>
    <property type="match status" value="1"/>
</dbReference>